<name>A0A6C0HCV4_9ZZZZ</name>
<dbReference type="EMBL" id="MN739930">
    <property type="protein sequence ID" value="QHT78284.1"/>
    <property type="molecule type" value="Genomic_DNA"/>
</dbReference>
<evidence type="ECO:0000313" key="3">
    <source>
        <dbReference type="EMBL" id="QHT78284.1"/>
    </source>
</evidence>
<feature type="region of interest" description="Disordered" evidence="1">
    <location>
        <begin position="1"/>
        <end position="42"/>
    </location>
</feature>
<protein>
    <submittedName>
        <fullName evidence="3">Uncharacterized protein</fullName>
    </submittedName>
</protein>
<keyword evidence="2" id="KW-0812">Transmembrane</keyword>
<feature type="compositionally biased region" description="Low complexity" evidence="1">
    <location>
        <begin position="1"/>
        <end position="29"/>
    </location>
</feature>
<accession>A0A6C0HCV4</accession>
<keyword evidence="2" id="KW-0472">Membrane</keyword>
<evidence type="ECO:0000256" key="2">
    <source>
        <dbReference type="SAM" id="Phobius"/>
    </source>
</evidence>
<proteinExistence type="predicted"/>
<reference evidence="3" key="1">
    <citation type="journal article" date="2020" name="Nature">
        <title>Giant virus diversity and host interactions through global metagenomics.</title>
        <authorList>
            <person name="Schulz F."/>
            <person name="Roux S."/>
            <person name="Paez-Espino D."/>
            <person name="Jungbluth S."/>
            <person name="Walsh D.A."/>
            <person name="Denef V.J."/>
            <person name="McMahon K.D."/>
            <person name="Konstantinidis K.T."/>
            <person name="Eloe-Fadrosh E.A."/>
            <person name="Kyrpides N.C."/>
            <person name="Woyke T."/>
        </authorList>
    </citation>
    <scope>NUCLEOTIDE SEQUENCE</scope>
    <source>
        <strain evidence="3">GVMAG-M-3300023179-91</strain>
    </source>
</reference>
<dbReference type="AlphaFoldDB" id="A0A6C0HCV4"/>
<organism evidence="3">
    <name type="scientific">viral metagenome</name>
    <dbReference type="NCBI Taxonomy" id="1070528"/>
    <lineage>
        <taxon>unclassified sequences</taxon>
        <taxon>metagenomes</taxon>
        <taxon>organismal metagenomes</taxon>
    </lineage>
</organism>
<feature type="transmembrane region" description="Helical" evidence="2">
    <location>
        <begin position="67"/>
        <end position="90"/>
    </location>
</feature>
<sequence length="106" mass="11155">MHFGGASTSGSEISSTSLPPSPVSSPRGSIVENDEGSGSGNSIRSSIISTVSSAQTYVTNFNSGTKLIIILVIFYLLLGFGIYELLHYLLPGTSSSNQNQNQNQNL</sequence>
<evidence type="ECO:0000256" key="1">
    <source>
        <dbReference type="SAM" id="MobiDB-lite"/>
    </source>
</evidence>
<keyword evidence="2" id="KW-1133">Transmembrane helix</keyword>